<dbReference type="PANTHER" id="PTHR35478">
    <property type="entry name" value="ZINC FINGER FYVE DOMAIN PROTEIN"/>
    <property type="match status" value="1"/>
</dbReference>
<dbReference type="PANTHER" id="PTHR35478:SF1">
    <property type="entry name" value="ZINC FINGER FYVE DOMAIN-CONTAINING PROTEIN 26"/>
    <property type="match status" value="1"/>
</dbReference>
<name>A0A9R1VDT4_LACSA</name>
<evidence type="ECO:0000313" key="1">
    <source>
        <dbReference type="EMBL" id="KAJ0202962.1"/>
    </source>
</evidence>
<gene>
    <name evidence="1" type="ORF">LSAT_V11C500257300</name>
</gene>
<dbReference type="EMBL" id="NBSK02000005">
    <property type="protein sequence ID" value="KAJ0202962.1"/>
    <property type="molecule type" value="Genomic_DNA"/>
</dbReference>
<accession>A0A9R1VDT4</accession>
<protein>
    <submittedName>
        <fullName evidence="1">Uncharacterized protein</fullName>
    </submittedName>
</protein>
<keyword evidence="2" id="KW-1185">Reference proteome</keyword>
<sequence>MGKIIYIYRFKTLDKNINLLQSIKDQLKGEERSSSKVVEIIGSSSIDSIQQESKDLSVICNQLHEIEAQQPNLFDLLEAAVDPTNSFAYLWQVCCEFTDLISIEIDDQYVDSQRIHDINPCLISGFNFLLLSRRGSQAEFILSVLSHTGVPLYPLQLDVVKHIVKLSPVRAVLACVFGNCILYGGNNYSSTMSGSLIDGLGSVQKRDADRFFFEFALDQSESWLPDSECHLTSNSEVAVTAEHSVNDGIEAKTSVKRFREHDSDSDLEHDELAAVGTNNLSVLTDTTNESGIWQDSPKSEAAEIDTTIFLSFGWENEKLYEKAVENFDGVLG</sequence>
<dbReference type="AlphaFoldDB" id="A0A9R1VDT4"/>
<proteinExistence type="predicted"/>
<comment type="caution">
    <text evidence="1">The sequence shown here is derived from an EMBL/GenBank/DDBJ whole genome shotgun (WGS) entry which is preliminary data.</text>
</comment>
<evidence type="ECO:0000313" key="2">
    <source>
        <dbReference type="Proteomes" id="UP000235145"/>
    </source>
</evidence>
<dbReference type="Proteomes" id="UP000235145">
    <property type="component" value="Unassembled WGS sequence"/>
</dbReference>
<reference evidence="1 2" key="1">
    <citation type="journal article" date="2017" name="Nat. Commun.">
        <title>Genome assembly with in vitro proximity ligation data and whole-genome triplication in lettuce.</title>
        <authorList>
            <person name="Reyes-Chin-Wo S."/>
            <person name="Wang Z."/>
            <person name="Yang X."/>
            <person name="Kozik A."/>
            <person name="Arikit S."/>
            <person name="Song C."/>
            <person name="Xia L."/>
            <person name="Froenicke L."/>
            <person name="Lavelle D.O."/>
            <person name="Truco M.J."/>
            <person name="Xia R."/>
            <person name="Zhu S."/>
            <person name="Xu C."/>
            <person name="Xu H."/>
            <person name="Xu X."/>
            <person name="Cox K."/>
            <person name="Korf I."/>
            <person name="Meyers B.C."/>
            <person name="Michelmore R.W."/>
        </authorList>
    </citation>
    <scope>NUCLEOTIDE SEQUENCE [LARGE SCALE GENOMIC DNA]</scope>
    <source>
        <strain evidence="2">cv. Salinas</strain>
        <tissue evidence="1">Seedlings</tissue>
    </source>
</reference>
<organism evidence="1 2">
    <name type="scientific">Lactuca sativa</name>
    <name type="common">Garden lettuce</name>
    <dbReference type="NCBI Taxonomy" id="4236"/>
    <lineage>
        <taxon>Eukaryota</taxon>
        <taxon>Viridiplantae</taxon>
        <taxon>Streptophyta</taxon>
        <taxon>Embryophyta</taxon>
        <taxon>Tracheophyta</taxon>
        <taxon>Spermatophyta</taxon>
        <taxon>Magnoliopsida</taxon>
        <taxon>eudicotyledons</taxon>
        <taxon>Gunneridae</taxon>
        <taxon>Pentapetalae</taxon>
        <taxon>asterids</taxon>
        <taxon>campanulids</taxon>
        <taxon>Asterales</taxon>
        <taxon>Asteraceae</taxon>
        <taxon>Cichorioideae</taxon>
        <taxon>Cichorieae</taxon>
        <taxon>Lactucinae</taxon>
        <taxon>Lactuca</taxon>
    </lineage>
</organism>